<comment type="caution">
    <text evidence="1">The sequence shown here is derived from an EMBL/GenBank/DDBJ whole genome shotgun (WGS) entry which is preliminary data.</text>
</comment>
<dbReference type="AlphaFoldDB" id="A0ABD5A0K7"/>
<organism evidence="1 2">
    <name type="scientific">Lactobacillus paragasseri</name>
    <dbReference type="NCBI Taxonomy" id="2107999"/>
    <lineage>
        <taxon>Bacteria</taxon>
        <taxon>Bacillati</taxon>
        <taxon>Bacillota</taxon>
        <taxon>Bacilli</taxon>
        <taxon>Lactobacillales</taxon>
        <taxon>Lactobacillaceae</taxon>
        <taxon>Lactobacillus</taxon>
    </lineage>
</organism>
<evidence type="ECO:0008006" key="3">
    <source>
        <dbReference type="Google" id="ProtNLM"/>
    </source>
</evidence>
<evidence type="ECO:0000313" key="1">
    <source>
        <dbReference type="EMBL" id="MDO6361341.1"/>
    </source>
</evidence>
<dbReference type="RefSeq" id="WP_262334086.1">
    <property type="nucleotide sequence ID" value="NZ_JANZQG010000004.1"/>
</dbReference>
<reference evidence="1" key="1">
    <citation type="submission" date="2023-07" db="EMBL/GenBank/DDBJ databases">
        <title>Whole Genome Sequencing of Colonoscopy isolates.</title>
        <authorList>
            <person name="Surve S.V."/>
            <person name="Valls R.A."/>
            <person name="Barrak K.E."/>
            <person name="Gardner T.B."/>
            <person name="O'Toole G.A."/>
        </authorList>
    </citation>
    <scope>NUCLEOTIDE SEQUENCE</scope>
    <source>
        <strain evidence="1">GP0003</strain>
    </source>
</reference>
<proteinExistence type="predicted"/>
<name>A0ABD5A0K7_9LACO</name>
<sequence>MKKDDIKDILDSKKINSFSSYFNYSQLADLNKNLVGTLSPAYSITSKVASLNKRYAAISSAYLERPTNTMSDNAGKYIKNLHKNLALGVLPNIRNFNTDVWYKDVIASFEQIKKLTKVFERQLNHFSPGMQFSPKDVSNLIIPKEEIALSLADNHWIMLLCNSKIDKELLNECKASENNNFNEIVQNFYSRNNHKNVFRKIDYLISADYSKKEVKLVDGFHDQIKRVRKILFRDFGDSEVLISTVMTWIEYAVAEKFGVLEDKKGYKLGRRIDKFEEKIEKLELKEITPLVVDYYNIFFYLSDLWNSRLQDFEEGKDQIGIGRHSIQHARVNPKRYTDEVMSKLICLLYALVKLPDLDEFESFLQV</sequence>
<protein>
    <recommendedName>
        <fullName evidence="3">Apea-like HEPN domain-containing protein</fullName>
    </recommendedName>
</protein>
<gene>
    <name evidence="1" type="ORF">Q4436_04305</name>
</gene>
<dbReference type="EMBL" id="JAUONS010000002">
    <property type="protein sequence ID" value="MDO6361341.1"/>
    <property type="molecule type" value="Genomic_DNA"/>
</dbReference>
<accession>A0ABD5A0K7</accession>
<dbReference type="Proteomes" id="UP001169713">
    <property type="component" value="Unassembled WGS sequence"/>
</dbReference>
<evidence type="ECO:0000313" key="2">
    <source>
        <dbReference type="Proteomes" id="UP001169713"/>
    </source>
</evidence>